<name>A0A0L8H8B4_OCTBM</name>
<feature type="transmembrane region" description="Helical" evidence="1">
    <location>
        <begin position="30"/>
        <end position="51"/>
    </location>
</feature>
<keyword evidence="1" id="KW-0812">Transmembrane</keyword>
<keyword evidence="1" id="KW-0472">Membrane</keyword>
<feature type="transmembrane region" description="Helical" evidence="1">
    <location>
        <begin position="57"/>
        <end position="75"/>
    </location>
</feature>
<evidence type="ECO:0000313" key="2">
    <source>
        <dbReference type="EMBL" id="KOF85000.1"/>
    </source>
</evidence>
<evidence type="ECO:0000256" key="1">
    <source>
        <dbReference type="SAM" id="Phobius"/>
    </source>
</evidence>
<protein>
    <submittedName>
        <fullName evidence="2">Uncharacterized protein</fullName>
    </submittedName>
</protein>
<proteinExistence type="predicted"/>
<organism evidence="2">
    <name type="scientific">Octopus bimaculoides</name>
    <name type="common">California two-spotted octopus</name>
    <dbReference type="NCBI Taxonomy" id="37653"/>
    <lineage>
        <taxon>Eukaryota</taxon>
        <taxon>Metazoa</taxon>
        <taxon>Spiralia</taxon>
        <taxon>Lophotrochozoa</taxon>
        <taxon>Mollusca</taxon>
        <taxon>Cephalopoda</taxon>
        <taxon>Coleoidea</taxon>
        <taxon>Octopodiformes</taxon>
        <taxon>Octopoda</taxon>
        <taxon>Incirrata</taxon>
        <taxon>Octopodidae</taxon>
        <taxon>Octopus</taxon>
    </lineage>
</organism>
<gene>
    <name evidence="2" type="ORF">OCBIM_22020969mg</name>
</gene>
<sequence length="76" mass="8811">MCTPLRHSPCHNLTNSFCLLHLFTHSYTRFLFLSLTSITLSPSLPLSFSLFTHSLSMSLFFVISTFVIFSFHYFLN</sequence>
<reference evidence="2" key="1">
    <citation type="submission" date="2015-07" db="EMBL/GenBank/DDBJ databases">
        <title>MeaNS - Measles Nucleotide Surveillance Program.</title>
        <authorList>
            <person name="Tran T."/>
            <person name="Druce J."/>
        </authorList>
    </citation>
    <scope>NUCLEOTIDE SEQUENCE</scope>
    <source>
        <strain evidence="2">UCB-OBI-ISO-001</strain>
        <tissue evidence="2">Gonad</tissue>
    </source>
</reference>
<accession>A0A0L8H8B4</accession>
<dbReference type="AlphaFoldDB" id="A0A0L8H8B4"/>
<keyword evidence="1" id="KW-1133">Transmembrane helix</keyword>
<dbReference type="EMBL" id="KQ418985">
    <property type="protein sequence ID" value="KOF85000.1"/>
    <property type="molecule type" value="Genomic_DNA"/>
</dbReference>